<dbReference type="SUPFAM" id="SSF52025">
    <property type="entry name" value="PA domain"/>
    <property type="match status" value="1"/>
</dbReference>
<feature type="active site" description="Charge relay system" evidence="5 6">
    <location>
        <position position="137"/>
    </location>
</feature>
<sequence length="724" mass="80855">MRYCYTLIILMLLLLFLPEQGLTDPQITEVDYRESHSIIIEVEGNPQEYRQWIEKNFPFIEVITVYEKLFTGLALQGSIRHLEKLSEHDFVKMTYPVKEYQMDTELISNRKLNNTTLPSSLNNTSYTGKNVKVAVVDTGVDYHHPDLQKNYIGGYDVVDFDEDPMETIATEGTPTLHGTHVAGIIAADGELKGVAPDAEIYAYRALGPGGFGTSIQVIAAIEQAVKDGVDIINLSLGNAVNGPDFPTSLAVNKAAELGVILVIANGNSGPENWTVGSPATAINAISVGALARPEQITYLHVSPEDKDISLNEVQQTGPWKLNRTTEMITDLQQQNPHGKILMTSMSEINIEELLKESVEKGVQGILLYEDEKEQKVLNTLQTKTPIPIALISQQDAEWLEKTMQSKRLYVQPRVREVEEMVAPFSSRGPVTIDWRIKPDILAPGKNIISTVPEGYEVLNGTSMAAPHVAGALAVLKEAHPNWTNDQLINALKTTAVPLEASEPIAQGNGVIDIKKAIETTTIINDTLITFGKYAASEEKQTATLTIENTGKKAKEYYFKIPKKQKGLFWELPTSFKVGPKGKKSVSIDLKVSTKYVEQGIHQGWLELISEDEVFPIGYLFINETADYPIAMGYEFSLEAFSREKYQYQFYLTEEVAEVEIHLFHPETLTYEQPLLHLKNPQLGLNMGEIDRKQIKRHGIYKALLSLQLKDGKYVYLETDIFVPE</sequence>
<dbReference type="RefSeq" id="WP_368653346.1">
    <property type="nucleotide sequence ID" value="NZ_CP162599.1"/>
</dbReference>
<proteinExistence type="inferred from homology"/>
<dbReference type="SUPFAM" id="SSF52743">
    <property type="entry name" value="Subtilisin-like"/>
    <property type="match status" value="1"/>
</dbReference>
<dbReference type="InterPro" id="IPR050131">
    <property type="entry name" value="Peptidase_S8_subtilisin-like"/>
</dbReference>
<evidence type="ECO:0000313" key="9">
    <source>
        <dbReference type="EMBL" id="XDK32658.1"/>
    </source>
</evidence>
<dbReference type="CDD" id="cd07474">
    <property type="entry name" value="Peptidases_S8_subtilisin_Vpr-like"/>
    <property type="match status" value="1"/>
</dbReference>
<comment type="similarity">
    <text evidence="1 6 7">Belongs to the peptidase S8 family.</text>
</comment>
<dbReference type="PRINTS" id="PR00723">
    <property type="entry name" value="SUBTILISIN"/>
</dbReference>
<feature type="active site" description="Charge relay system" evidence="5 6">
    <location>
        <position position="462"/>
    </location>
</feature>
<dbReference type="InterPro" id="IPR023828">
    <property type="entry name" value="Peptidase_S8_Ser-AS"/>
</dbReference>
<evidence type="ECO:0000256" key="3">
    <source>
        <dbReference type="ARBA" id="ARBA00022801"/>
    </source>
</evidence>
<dbReference type="Pfam" id="PF00082">
    <property type="entry name" value="Peptidase_S8"/>
    <property type="match status" value="1"/>
</dbReference>
<dbReference type="InterPro" id="IPR036852">
    <property type="entry name" value="Peptidase_S8/S53_dom_sf"/>
</dbReference>
<gene>
    <name evidence="9" type="ORF">AB4Y30_16870</name>
</gene>
<dbReference type="InterPro" id="IPR023827">
    <property type="entry name" value="Peptidase_S8_Asp-AS"/>
</dbReference>
<keyword evidence="3 6" id="KW-0378">Hydrolase</keyword>
<keyword evidence="2 6" id="KW-0645">Protease</keyword>
<dbReference type="InterPro" id="IPR000209">
    <property type="entry name" value="Peptidase_S8/S53_dom"/>
</dbReference>
<dbReference type="GO" id="GO:0006508">
    <property type="term" value="P:proteolysis"/>
    <property type="evidence" value="ECO:0007669"/>
    <property type="project" value="UniProtKB-KW"/>
</dbReference>
<evidence type="ECO:0000256" key="4">
    <source>
        <dbReference type="ARBA" id="ARBA00022825"/>
    </source>
</evidence>
<keyword evidence="4 6" id="KW-0720">Serine protease</keyword>
<feature type="domain" description="Peptidase S8/S53" evidence="8">
    <location>
        <begin position="128"/>
        <end position="505"/>
    </location>
</feature>
<dbReference type="PROSITE" id="PS00136">
    <property type="entry name" value="SUBTILASE_ASP"/>
    <property type="match status" value="1"/>
</dbReference>
<evidence type="ECO:0000256" key="7">
    <source>
        <dbReference type="RuleBase" id="RU003355"/>
    </source>
</evidence>
<dbReference type="PANTHER" id="PTHR43806:SF65">
    <property type="entry name" value="SERINE PROTEASE APRX"/>
    <property type="match status" value="1"/>
</dbReference>
<dbReference type="PROSITE" id="PS00138">
    <property type="entry name" value="SUBTILASE_SER"/>
    <property type="match status" value="1"/>
</dbReference>
<protein>
    <submittedName>
        <fullName evidence="9">S8 family serine peptidase</fullName>
    </submittedName>
</protein>
<dbReference type="GO" id="GO:0004252">
    <property type="term" value="F:serine-type endopeptidase activity"/>
    <property type="evidence" value="ECO:0007669"/>
    <property type="project" value="UniProtKB-UniRule"/>
</dbReference>
<dbReference type="InterPro" id="IPR022398">
    <property type="entry name" value="Peptidase_S8_His-AS"/>
</dbReference>
<reference evidence="9" key="1">
    <citation type="submission" date="2024-07" db="EMBL/GenBank/DDBJ databases">
        <title>Halotolerant mesophilic bacterium Ornithinibacillus sp. 4-3, sp. nov., isolated from soil.</title>
        <authorList>
            <person name="Sidarenka A.V."/>
            <person name="Guliayeva D.E."/>
            <person name="Leanovich S.I."/>
            <person name="Hileuskaya K.S."/>
            <person name="Akhremchuk A.E."/>
            <person name="Sikolenko M.A."/>
            <person name="Valentovich L.N."/>
        </authorList>
    </citation>
    <scope>NUCLEOTIDE SEQUENCE</scope>
    <source>
        <strain evidence="9">4-3</strain>
    </source>
</reference>
<dbReference type="EMBL" id="CP162599">
    <property type="protein sequence ID" value="XDK32658.1"/>
    <property type="molecule type" value="Genomic_DNA"/>
</dbReference>
<dbReference type="Gene3D" id="3.40.50.200">
    <property type="entry name" value="Peptidase S8/S53 domain"/>
    <property type="match status" value="1"/>
</dbReference>
<dbReference type="PROSITE" id="PS51892">
    <property type="entry name" value="SUBTILASE"/>
    <property type="match status" value="1"/>
</dbReference>
<organism evidence="9">
    <name type="scientific">Ornithinibacillus sp. 4-3</name>
    <dbReference type="NCBI Taxonomy" id="3231488"/>
    <lineage>
        <taxon>Bacteria</taxon>
        <taxon>Bacillati</taxon>
        <taxon>Bacillota</taxon>
        <taxon>Bacilli</taxon>
        <taxon>Bacillales</taxon>
        <taxon>Bacillaceae</taxon>
        <taxon>Ornithinibacillus</taxon>
    </lineage>
</organism>
<accession>A0AB39HN88</accession>
<dbReference type="InterPro" id="IPR034213">
    <property type="entry name" value="S8_Vpr-like"/>
</dbReference>
<dbReference type="InterPro" id="IPR015500">
    <property type="entry name" value="Peptidase_S8_subtilisin-rel"/>
</dbReference>
<dbReference type="PROSITE" id="PS00137">
    <property type="entry name" value="SUBTILASE_HIS"/>
    <property type="match status" value="1"/>
</dbReference>
<dbReference type="Gene3D" id="3.50.30.30">
    <property type="match status" value="1"/>
</dbReference>
<evidence type="ECO:0000256" key="2">
    <source>
        <dbReference type="ARBA" id="ARBA00022670"/>
    </source>
</evidence>
<name>A0AB39HN88_9BACI</name>
<dbReference type="InterPro" id="IPR046450">
    <property type="entry name" value="PA_dom_sf"/>
</dbReference>
<feature type="active site" description="Charge relay system" evidence="5 6">
    <location>
        <position position="177"/>
    </location>
</feature>
<evidence type="ECO:0000256" key="5">
    <source>
        <dbReference type="PIRSR" id="PIRSR615500-1"/>
    </source>
</evidence>
<dbReference type="AlphaFoldDB" id="A0AB39HN88"/>
<evidence type="ECO:0000256" key="6">
    <source>
        <dbReference type="PROSITE-ProRule" id="PRU01240"/>
    </source>
</evidence>
<evidence type="ECO:0000259" key="8">
    <source>
        <dbReference type="Pfam" id="PF00082"/>
    </source>
</evidence>
<dbReference type="PANTHER" id="PTHR43806">
    <property type="entry name" value="PEPTIDASE S8"/>
    <property type="match status" value="1"/>
</dbReference>
<evidence type="ECO:0000256" key="1">
    <source>
        <dbReference type="ARBA" id="ARBA00011073"/>
    </source>
</evidence>